<name>A0A024H2G6_9MICC</name>
<dbReference type="Proteomes" id="UP000035722">
    <property type="component" value="Unassembled WGS sequence"/>
</dbReference>
<evidence type="ECO:0000313" key="1">
    <source>
        <dbReference type="EMBL" id="CCQ46057.1"/>
    </source>
</evidence>
<dbReference type="EMBL" id="CAQI01000042">
    <property type="protein sequence ID" value="CCQ46057.1"/>
    <property type="molecule type" value="Genomic_DNA"/>
</dbReference>
<dbReference type="AlphaFoldDB" id="A0A024H2G6"/>
<organism evidence="1 2">
    <name type="scientific">Pseudarthrobacter siccitolerans</name>
    <dbReference type="NCBI Taxonomy" id="861266"/>
    <lineage>
        <taxon>Bacteria</taxon>
        <taxon>Bacillati</taxon>
        <taxon>Actinomycetota</taxon>
        <taxon>Actinomycetes</taxon>
        <taxon>Micrococcales</taxon>
        <taxon>Micrococcaceae</taxon>
        <taxon>Pseudarthrobacter</taxon>
    </lineage>
</organism>
<dbReference type="GO" id="GO:0016829">
    <property type="term" value="F:lyase activity"/>
    <property type="evidence" value="ECO:0007669"/>
    <property type="project" value="UniProtKB-KW"/>
</dbReference>
<dbReference type="STRING" id="861266.ARTSIC4J27_2017"/>
<keyword evidence="1" id="KW-0456">Lyase</keyword>
<dbReference type="RefSeq" id="WP_050055011.1">
    <property type="nucleotide sequence ID" value="NZ_CAQI01000042.1"/>
</dbReference>
<accession>A0A024H2G6</accession>
<gene>
    <name evidence="1" type="ORF">ARTSIC4J27_2017</name>
</gene>
<comment type="caution">
    <text evidence="1">The sequence shown here is derived from an EMBL/GenBank/DDBJ whole genome shotgun (WGS) entry which is preliminary data.</text>
</comment>
<protein>
    <submittedName>
        <fullName evidence="1">Putative alkylmercury lyase</fullName>
    </submittedName>
</protein>
<keyword evidence="2" id="KW-1185">Reference proteome</keyword>
<proteinExistence type="predicted"/>
<evidence type="ECO:0000313" key="2">
    <source>
        <dbReference type="Proteomes" id="UP000035722"/>
    </source>
</evidence>
<dbReference type="OrthoDB" id="7185309at2"/>
<sequence>MRLELLHIDECPNSDQARERLEKALTALGRHEIKVHMRLLTTPSDIEDSGFAGSPTITIDGTDIFPAGAPADELACRVYQTPQGLSGLPTVDQLAEALRNHGL</sequence>
<reference evidence="2" key="1">
    <citation type="journal article" date="2014" name="Genome Announc.">
        <title>Genome Sequence of Arthrobacter siccitolerans 4J27, a Xeroprotectant-Producing Desiccation-Tolerant Microorganism.</title>
        <authorList>
            <person name="Manzanera M."/>
            <person name="Santa-Cruz-Calvo L."/>
            <person name="Vilchez J.I."/>
            <person name="Garcia-Fontana C."/>
            <person name="Silva-Castro G.A."/>
            <person name="Calvo C."/>
            <person name="Gonzalez-Lopez J."/>
        </authorList>
    </citation>
    <scope>NUCLEOTIDE SEQUENCE [LARGE SCALE GENOMIC DNA]</scope>
    <source>
        <strain evidence="2">4J27</strain>
    </source>
</reference>